<evidence type="ECO:0000313" key="3">
    <source>
        <dbReference type="Proteomes" id="UP000280008"/>
    </source>
</evidence>
<gene>
    <name evidence="2" type="ORF">C8E83_2792</name>
</gene>
<evidence type="ECO:0000256" key="1">
    <source>
        <dbReference type="SAM" id="Coils"/>
    </source>
</evidence>
<proteinExistence type="predicted"/>
<protein>
    <submittedName>
        <fullName evidence="2">Uncharacterized protein</fullName>
    </submittedName>
</protein>
<keyword evidence="3" id="KW-1185">Reference proteome</keyword>
<evidence type="ECO:0000313" key="2">
    <source>
        <dbReference type="EMBL" id="RKR75644.1"/>
    </source>
</evidence>
<name>A0A495II42_9MICO</name>
<comment type="caution">
    <text evidence="2">The sequence shown here is derived from an EMBL/GenBank/DDBJ whole genome shotgun (WGS) entry which is preliminary data.</text>
</comment>
<feature type="coiled-coil region" evidence="1">
    <location>
        <begin position="92"/>
        <end position="126"/>
    </location>
</feature>
<dbReference type="Proteomes" id="UP000280008">
    <property type="component" value="Unassembled WGS sequence"/>
</dbReference>
<accession>A0A495II42</accession>
<organism evidence="2 3">
    <name type="scientific">Frondihabitans australicus</name>
    <dbReference type="NCBI Taxonomy" id="386892"/>
    <lineage>
        <taxon>Bacteria</taxon>
        <taxon>Bacillati</taxon>
        <taxon>Actinomycetota</taxon>
        <taxon>Actinomycetes</taxon>
        <taxon>Micrococcales</taxon>
        <taxon>Microbacteriaceae</taxon>
        <taxon>Frondihabitans</taxon>
    </lineage>
</organism>
<dbReference type="RefSeq" id="WP_147430182.1">
    <property type="nucleotide sequence ID" value="NZ_RBKS01000001.1"/>
</dbReference>
<keyword evidence="1" id="KW-0175">Coiled coil</keyword>
<sequence>MKRPDLSRAVARARVRTTARRLAAFTTPLARPLAWRTRTFLTEPGFHVESRLRERADLSDRRSSARFDQIVALISALERSSDSRSRETNKVLVGLRIMLEEQDDEIAALRDDIRQLRARLVELETAQ</sequence>
<reference evidence="2 3" key="1">
    <citation type="submission" date="2018-10" db="EMBL/GenBank/DDBJ databases">
        <title>Sequencing the genomes of 1000 actinobacteria strains.</title>
        <authorList>
            <person name="Klenk H.-P."/>
        </authorList>
    </citation>
    <scope>NUCLEOTIDE SEQUENCE [LARGE SCALE GENOMIC DNA]</scope>
    <source>
        <strain evidence="2 3">DSM 17894</strain>
    </source>
</reference>
<dbReference type="AlphaFoldDB" id="A0A495II42"/>
<dbReference type="EMBL" id="RBKS01000001">
    <property type="protein sequence ID" value="RKR75644.1"/>
    <property type="molecule type" value="Genomic_DNA"/>
</dbReference>